<dbReference type="EMBL" id="AMZH03025182">
    <property type="protein sequence ID" value="RRT35347.1"/>
    <property type="molecule type" value="Genomic_DNA"/>
</dbReference>
<keyword evidence="1" id="KW-0732">Signal</keyword>
<evidence type="ECO:0000313" key="2">
    <source>
        <dbReference type="EMBL" id="RRT35347.1"/>
    </source>
</evidence>
<organism evidence="2 3">
    <name type="scientific">Ensete ventricosum</name>
    <name type="common">Abyssinian banana</name>
    <name type="synonym">Musa ensete</name>
    <dbReference type="NCBI Taxonomy" id="4639"/>
    <lineage>
        <taxon>Eukaryota</taxon>
        <taxon>Viridiplantae</taxon>
        <taxon>Streptophyta</taxon>
        <taxon>Embryophyta</taxon>
        <taxon>Tracheophyta</taxon>
        <taxon>Spermatophyta</taxon>
        <taxon>Magnoliopsida</taxon>
        <taxon>Liliopsida</taxon>
        <taxon>Zingiberales</taxon>
        <taxon>Musaceae</taxon>
        <taxon>Ensete</taxon>
    </lineage>
</organism>
<comment type="caution">
    <text evidence="2">The sequence shown here is derived from an EMBL/GenBank/DDBJ whole genome shotgun (WGS) entry which is preliminary data.</text>
</comment>
<protein>
    <recommendedName>
        <fullName evidence="4">Cell wall protein</fullName>
    </recommendedName>
</protein>
<evidence type="ECO:0000313" key="3">
    <source>
        <dbReference type="Proteomes" id="UP000287651"/>
    </source>
</evidence>
<dbReference type="InterPro" id="IPR034565">
    <property type="entry name" value="Put_cell_wall"/>
</dbReference>
<gene>
    <name evidence="2" type="ORF">B296_00051470</name>
</gene>
<evidence type="ECO:0000256" key="1">
    <source>
        <dbReference type="SAM" id="SignalP"/>
    </source>
</evidence>
<accession>A0A426X7A3</accession>
<sequence length="108" mass="11345">MASFSSCSSLPLVILFLGLLSFAQVTVAGRNGPANSDKKETECLGQEGTVLIPGIGRYKIGSHEMPGFRGLDHSGPAAANGQYLPGNDDTFVPNPGFEVPNPFRVVIP</sequence>
<feature type="signal peptide" evidence="1">
    <location>
        <begin position="1"/>
        <end position="28"/>
    </location>
</feature>
<dbReference type="AlphaFoldDB" id="A0A426X7A3"/>
<evidence type="ECO:0008006" key="4">
    <source>
        <dbReference type="Google" id="ProtNLM"/>
    </source>
</evidence>
<feature type="chain" id="PRO_5019290459" description="Cell wall protein" evidence="1">
    <location>
        <begin position="29"/>
        <end position="108"/>
    </location>
</feature>
<dbReference type="Proteomes" id="UP000287651">
    <property type="component" value="Unassembled WGS sequence"/>
</dbReference>
<proteinExistence type="predicted"/>
<dbReference type="PANTHER" id="PTHR36733">
    <property type="entry name" value="CELL WALL PROTEIN-RELATED"/>
    <property type="match status" value="1"/>
</dbReference>
<dbReference type="PANTHER" id="PTHR36733:SF1">
    <property type="entry name" value="CELL WALL PROTEIN-RELATED"/>
    <property type="match status" value="1"/>
</dbReference>
<reference evidence="2 3" key="1">
    <citation type="journal article" date="2014" name="Agronomy (Basel)">
        <title>A Draft Genome Sequence for Ensete ventricosum, the Drought-Tolerant Tree Against Hunger.</title>
        <authorList>
            <person name="Harrison J."/>
            <person name="Moore K.A."/>
            <person name="Paszkiewicz K."/>
            <person name="Jones T."/>
            <person name="Grant M."/>
            <person name="Ambacheew D."/>
            <person name="Muzemil S."/>
            <person name="Studholme D.J."/>
        </authorList>
    </citation>
    <scope>NUCLEOTIDE SEQUENCE [LARGE SCALE GENOMIC DNA]</scope>
</reference>
<name>A0A426X7A3_ENSVE</name>